<reference evidence="1 2" key="1">
    <citation type="journal article" date="2011" name="Stand. Genomic Sci.">
        <title>Complete genome sequence of Thermomonospora curvata type strain (B9).</title>
        <authorList>
            <person name="Chertkov O."/>
            <person name="Sikorski J."/>
            <person name="Nolan M."/>
            <person name="Lapidus A."/>
            <person name="Lucas S."/>
            <person name="Del Rio T.G."/>
            <person name="Tice H."/>
            <person name="Cheng J.F."/>
            <person name="Goodwin L."/>
            <person name="Pitluck S."/>
            <person name="Liolios K."/>
            <person name="Ivanova N."/>
            <person name="Mavromatis K."/>
            <person name="Mikhailova N."/>
            <person name="Ovchinnikova G."/>
            <person name="Pati A."/>
            <person name="Chen A."/>
            <person name="Palaniappan K."/>
            <person name="Djao O.D."/>
            <person name="Land M."/>
            <person name="Hauser L."/>
            <person name="Chang Y.J."/>
            <person name="Jeffries C.D."/>
            <person name="Brettin T."/>
            <person name="Han C."/>
            <person name="Detter J.C."/>
            <person name="Rohde M."/>
            <person name="Goker M."/>
            <person name="Woyke T."/>
            <person name="Bristow J."/>
            <person name="Eisen J.A."/>
            <person name="Markowitz V."/>
            <person name="Hugenholtz P."/>
            <person name="Klenk H.P."/>
            <person name="Kyrpides N.C."/>
        </authorList>
    </citation>
    <scope>NUCLEOTIDE SEQUENCE [LARGE SCALE GENOMIC DNA]</scope>
    <source>
        <strain evidence="2">ATCC 19995 / DSM 43183 / JCM 3096 / KCTC 9072 / NBRC 15933 / NCIMB 10081 / Henssen B9</strain>
    </source>
</reference>
<dbReference type="AlphaFoldDB" id="D1A2K0"/>
<dbReference type="Proteomes" id="UP000001918">
    <property type="component" value="Chromosome"/>
</dbReference>
<dbReference type="eggNOG" id="ENOG5030MAA">
    <property type="taxonomic scope" value="Bacteria"/>
</dbReference>
<protein>
    <submittedName>
        <fullName evidence="1">Uncharacterized protein</fullName>
    </submittedName>
</protein>
<name>D1A2K0_THECD</name>
<dbReference type="HOGENOM" id="CLU_178593_2_0_11"/>
<dbReference type="KEGG" id="tcu:Tcur_0422"/>
<keyword evidence="2" id="KW-1185">Reference proteome</keyword>
<dbReference type="STRING" id="471852.Tcur_0422"/>
<proteinExistence type="predicted"/>
<gene>
    <name evidence="1" type="ordered locus">Tcur_0422</name>
</gene>
<accession>D1A2K0</accession>
<dbReference type="OrthoDB" id="3577809at2"/>
<sequence length="72" mass="7766">MRLRFLGTDSNEGTCPAMYVTDAGTYGVQGKLVTDPQALGDAVNLADDEAIVEIEPSLVRHLIAHYQEHHGG</sequence>
<evidence type="ECO:0000313" key="1">
    <source>
        <dbReference type="EMBL" id="ACY96020.1"/>
    </source>
</evidence>
<organism evidence="1 2">
    <name type="scientific">Thermomonospora curvata (strain ATCC 19995 / DSM 43183 / JCM 3096 / KCTC 9072 / NBRC 15933 / NCIMB 10081 / Henssen B9)</name>
    <dbReference type="NCBI Taxonomy" id="471852"/>
    <lineage>
        <taxon>Bacteria</taxon>
        <taxon>Bacillati</taxon>
        <taxon>Actinomycetota</taxon>
        <taxon>Actinomycetes</taxon>
        <taxon>Streptosporangiales</taxon>
        <taxon>Thermomonosporaceae</taxon>
        <taxon>Thermomonospora</taxon>
    </lineage>
</organism>
<dbReference type="EMBL" id="CP001738">
    <property type="protein sequence ID" value="ACY96020.1"/>
    <property type="molecule type" value="Genomic_DNA"/>
</dbReference>
<dbReference type="RefSeq" id="WP_012850804.1">
    <property type="nucleotide sequence ID" value="NC_013510.1"/>
</dbReference>
<evidence type="ECO:0000313" key="2">
    <source>
        <dbReference type="Proteomes" id="UP000001918"/>
    </source>
</evidence>